<evidence type="ECO:0000256" key="3">
    <source>
        <dbReference type="PROSITE-ProRule" id="PRU10038"/>
    </source>
</evidence>
<dbReference type="GO" id="GO:0016787">
    <property type="term" value="F:hydrolase activity"/>
    <property type="evidence" value="ECO:0007669"/>
    <property type="project" value="UniProtKB-KW"/>
</dbReference>
<dbReference type="EMBL" id="JAUQOM010000001">
    <property type="protein sequence ID" value="MDO7833429.1"/>
    <property type="molecule type" value="Genomic_DNA"/>
</dbReference>
<dbReference type="InterPro" id="IPR013094">
    <property type="entry name" value="AB_hydrolase_3"/>
</dbReference>
<dbReference type="PANTHER" id="PTHR48081:SF8">
    <property type="entry name" value="ALPHA_BETA HYDROLASE FOLD-3 DOMAIN-CONTAINING PROTEIN-RELATED"/>
    <property type="match status" value="1"/>
</dbReference>
<evidence type="ECO:0000256" key="1">
    <source>
        <dbReference type="ARBA" id="ARBA00010515"/>
    </source>
</evidence>
<dbReference type="Gene3D" id="3.40.50.1820">
    <property type="entry name" value="alpha/beta hydrolase"/>
    <property type="match status" value="1"/>
</dbReference>
<keyword evidence="7" id="KW-1185">Reference proteome</keyword>
<organism evidence="6 7">
    <name type="scientific">Sphingobium cyanobacteriorum</name>
    <dbReference type="NCBI Taxonomy" id="3063954"/>
    <lineage>
        <taxon>Bacteria</taxon>
        <taxon>Pseudomonadati</taxon>
        <taxon>Pseudomonadota</taxon>
        <taxon>Alphaproteobacteria</taxon>
        <taxon>Sphingomonadales</taxon>
        <taxon>Sphingomonadaceae</taxon>
        <taxon>Sphingobium</taxon>
    </lineage>
</organism>
<dbReference type="InterPro" id="IPR033140">
    <property type="entry name" value="Lipase_GDXG_put_SER_AS"/>
</dbReference>
<accession>A0ABT8ZFW0</accession>
<protein>
    <submittedName>
        <fullName evidence="6">Alpha/beta hydrolase</fullName>
    </submittedName>
</protein>
<dbReference type="PROSITE" id="PS01174">
    <property type="entry name" value="LIPASE_GDXG_SER"/>
    <property type="match status" value="1"/>
</dbReference>
<name>A0ABT8ZFW0_9SPHN</name>
<dbReference type="PANTHER" id="PTHR48081">
    <property type="entry name" value="AB HYDROLASE SUPERFAMILY PROTEIN C4A8.06C"/>
    <property type="match status" value="1"/>
</dbReference>
<feature type="compositionally biased region" description="Basic and acidic residues" evidence="4">
    <location>
        <begin position="1"/>
        <end position="11"/>
    </location>
</feature>
<proteinExistence type="inferred from homology"/>
<dbReference type="InterPro" id="IPR029058">
    <property type="entry name" value="AB_hydrolase_fold"/>
</dbReference>
<evidence type="ECO:0000313" key="7">
    <source>
        <dbReference type="Proteomes" id="UP001176471"/>
    </source>
</evidence>
<feature type="domain" description="Alpha/beta hydrolase fold-3" evidence="5">
    <location>
        <begin position="115"/>
        <end position="319"/>
    </location>
</feature>
<dbReference type="SUPFAM" id="SSF53474">
    <property type="entry name" value="alpha/beta-Hydrolases"/>
    <property type="match status" value="1"/>
</dbReference>
<sequence>MADSGAGERDGPVVAAGRRSSGACFTGRHVGKVMGVMTVDRDFQAILDVINAMPPTDFSRPPADLAQEMRSAPVMIPPLRNPVSVEVRKVPAGDGHAVPVRIYRPSSPRPHAVLISMHGGGWVRGSLDADEFRCHLIAHDSGCAVVSVDYRLAPEYPFPVPLEDCLAVTEWVAAQAAALGFDPDRIGIAGDSAGGNLATAVAMIARDRGGPDLQCQILLYPVCDHDFDRPSYLENAQGKLLTRAHMMWFWDQYAGQADRNQAHLSPLRADDLRGLPPTLLITVEHDPLRDEGELYASRLREAGNQVESLRMDGLIHAFQSVAVQHPRSIESLKIVTDFAKRHLGHPA</sequence>
<dbReference type="Pfam" id="PF07859">
    <property type="entry name" value="Abhydrolase_3"/>
    <property type="match status" value="1"/>
</dbReference>
<gene>
    <name evidence="6" type="ORF">Q4610_00050</name>
</gene>
<dbReference type="RefSeq" id="WP_304533985.1">
    <property type="nucleotide sequence ID" value="NZ_JAUQOM010000001.1"/>
</dbReference>
<reference evidence="6" key="1">
    <citation type="submission" date="2023-07" db="EMBL/GenBank/DDBJ databases">
        <title>Bacterial whole genome sequence for Sphingobium sp. HBC34.</title>
        <authorList>
            <person name="Le V."/>
            <person name="Ko S.-R."/>
            <person name="Ahn C.-Y."/>
            <person name="Oh H.-M."/>
        </authorList>
    </citation>
    <scope>NUCLEOTIDE SEQUENCE</scope>
    <source>
        <strain evidence="6">HBC34</strain>
    </source>
</reference>
<evidence type="ECO:0000313" key="6">
    <source>
        <dbReference type="EMBL" id="MDO7833429.1"/>
    </source>
</evidence>
<dbReference type="InterPro" id="IPR050300">
    <property type="entry name" value="GDXG_lipolytic_enzyme"/>
</dbReference>
<evidence type="ECO:0000256" key="4">
    <source>
        <dbReference type="SAM" id="MobiDB-lite"/>
    </source>
</evidence>
<evidence type="ECO:0000259" key="5">
    <source>
        <dbReference type="Pfam" id="PF07859"/>
    </source>
</evidence>
<keyword evidence="2 6" id="KW-0378">Hydrolase</keyword>
<comment type="caution">
    <text evidence="6">The sequence shown here is derived from an EMBL/GenBank/DDBJ whole genome shotgun (WGS) entry which is preliminary data.</text>
</comment>
<feature type="region of interest" description="Disordered" evidence="4">
    <location>
        <begin position="1"/>
        <end position="20"/>
    </location>
</feature>
<dbReference type="Proteomes" id="UP001176471">
    <property type="component" value="Unassembled WGS sequence"/>
</dbReference>
<comment type="similarity">
    <text evidence="1">Belongs to the 'GDXG' lipolytic enzyme family.</text>
</comment>
<evidence type="ECO:0000256" key="2">
    <source>
        <dbReference type="ARBA" id="ARBA00022801"/>
    </source>
</evidence>
<feature type="active site" evidence="3">
    <location>
        <position position="192"/>
    </location>
</feature>